<proteinExistence type="predicted"/>
<dbReference type="OrthoDB" id="6262491at2759"/>
<dbReference type="EMBL" id="MVBO01000034">
    <property type="protein sequence ID" value="OZJ04647.1"/>
    <property type="molecule type" value="Genomic_DNA"/>
</dbReference>
<evidence type="ECO:0000256" key="1">
    <source>
        <dbReference type="ARBA" id="ARBA00022490"/>
    </source>
</evidence>
<feature type="repeat" description="WD" evidence="4">
    <location>
        <begin position="202"/>
        <end position="241"/>
    </location>
</feature>
<keyword evidence="6" id="KW-1185">Reference proteome</keyword>
<feature type="repeat" description="WD" evidence="4">
    <location>
        <begin position="77"/>
        <end position="121"/>
    </location>
</feature>
<dbReference type="Gene3D" id="2.130.10.10">
    <property type="entry name" value="YVTN repeat-like/Quinoprotein amine dehydrogenase"/>
    <property type="match status" value="2"/>
</dbReference>
<dbReference type="InterPro" id="IPR036322">
    <property type="entry name" value="WD40_repeat_dom_sf"/>
</dbReference>
<dbReference type="CDD" id="cd00200">
    <property type="entry name" value="WD40"/>
    <property type="match status" value="1"/>
</dbReference>
<dbReference type="PANTHER" id="PTHR19849:SF0">
    <property type="entry name" value="PHOSPHOLIPASE A-2-ACTIVATING PROTEIN"/>
    <property type="match status" value="1"/>
</dbReference>
<gene>
    <name evidence="5" type="ORF">BZG36_02047</name>
</gene>
<reference evidence="5 6" key="1">
    <citation type="journal article" date="2017" name="Mycologia">
        <title>Bifiguratus adelaidae, gen. et sp. nov., a new member of Mucoromycotina in endophytic and soil-dwelling habitats.</title>
        <authorList>
            <person name="Torres-Cruz T.J."/>
            <person name="Billingsley Tobias T.L."/>
            <person name="Almatruk M."/>
            <person name="Hesse C."/>
            <person name="Kuske C.R."/>
            <person name="Desiro A."/>
            <person name="Benucci G.M."/>
            <person name="Bonito G."/>
            <person name="Stajich J.E."/>
            <person name="Dunlap C."/>
            <person name="Arnold A.E."/>
            <person name="Porras-Alfaro A."/>
        </authorList>
    </citation>
    <scope>NUCLEOTIDE SEQUENCE [LARGE SCALE GENOMIC DNA]</scope>
    <source>
        <strain evidence="5 6">AZ0501</strain>
    </source>
</reference>
<dbReference type="SMART" id="SM00320">
    <property type="entry name" value="WD40"/>
    <property type="match status" value="6"/>
</dbReference>
<dbReference type="PROSITE" id="PS50082">
    <property type="entry name" value="WD_REPEATS_2"/>
    <property type="match status" value="5"/>
</dbReference>
<dbReference type="SUPFAM" id="SSF50978">
    <property type="entry name" value="WD40 repeat-like"/>
    <property type="match status" value="1"/>
</dbReference>
<feature type="repeat" description="WD" evidence="4">
    <location>
        <begin position="162"/>
        <end position="202"/>
    </location>
</feature>
<dbReference type="InterPro" id="IPR020472">
    <property type="entry name" value="WD40_PAC1"/>
</dbReference>
<dbReference type="Pfam" id="PF00400">
    <property type="entry name" value="WD40"/>
    <property type="match status" value="5"/>
</dbReference>
<evidence type="ECO:0000256" key="4">
    <source>
        <dbReference type="PROSITE-ProRule" id="PRU00221"/>
    </source>
</evidence>
<dbReference type="Proteomes" id="UP000242875">
    <property type="component" value="Unassembled WGS sequence"/>
</dbReference>
<name>A0A261Y1Z3_9FUNG</name>
<dbReference type="InterPro" id="IPR015943">
    <property type="entry name" value="WD40/YVTN_repeat-like_dom_sf"/>
</dbReference>
<comment type="caution">
    <text evidence="5">The sequence shown here is derived from an EMBL/GenBank/DDBJ whole genome shotgun (WGS) entry which is preliminary data.</text>
</comment>
<evidence type="ECO:0000313" key="5">
    <source>
        <dbReference type="EMBL" id="OZJ04647.1"/>
    </source>
</evidence>
<organism evidence="5 6">
    <name type="scientific">Bifiguratus adelaidae</name>
    <dbReference type="NCBI Taxonomy" id="1938954"/>
    <lineage>
        <taxon>Eukaryota</taxon>
        <taxon>Fungi</taxon>
        <taxon>Fungi incertae sedis</taxon>
        <taxon>Mucoromycota</taxon>
        <taxon>Mucoromycotina</taxon>
        <taxon>Endogonomycetes</taxon>
        <taxon>Endogonales</taxon>
        <taxon>Endogonales incertae sedis</taxon>
        <taxon>Bifiguratus</taxon>
    </lineage>
</organism>
<evidence type="ECO:0000256" key="3">
    <source>
        <dbReference type="ARBA" id="ARBA00022737"/>
    </source>
</evidence>
<evidence type="ECO:0000256" key="2">
    <source>
        <dbReference type="ARBA" id="ARBA00022574"/>
    </source>
</evidence>
<dbReference type="GO" id="GO:0043130">
    <property type="term" value="F:ubiquitin binding"/>
    <property type="evidence" value="ECO:0007669"/>
    <property type="project" value="TreeGrafter"/>
</dbReference>
<sequence length="352" mass="39214">MANIGTDASHFFQSDASIEEQKRRAAKVNYDLGDAIKCPSKVLAMTLNMGKSALYLAEAGHVARRINLQTRMAEAVFKGHTGPVTCIATWVDANGREYLFTGSWDKTIRQWDVETLECVYVYAGHADFVKHILIHNSAIYSASSDCTIRLTSISTHETIRILKGHTRPVECLAMSDNGTLYSAGSDRVIRRWNTQTGESQELIGHETSVIYIQLHEDEMWSASADKTAKRWDLTQNSVDTTLDHPDYVKYVLRAGGYVITACRDERIRVWDVGTGHLIANIDGHFDEVTSLQVVGSTLYSGSLDATIRSWKLTTQALKEYHVRATQPQKAKATSHGMTAEEEAELAELLDDV</sequence>
<dbReference type="InterPro" id="IPR001680">
    <property type="entry name" value="WD40_rpt"/>
</dbReference>
<feature type="repeat" description="WD" evidence="4">
    <location>
        <begin position="281"/>
        <end position="320"/>
    </location>
</feature>
<accession>A0A261Y1Z3</accession>
<dbReference type="PROSITE" id="PS50294">
    <property type="entry name" value="WD_REPEATS_REGION"/>
    <property type="match status" value="2"/>
</dbReference>
<evidence type="ECO:0000313" key="6">
    <source>
        <dbReference type="Proteomes" id="UP000242875"/>
    </source>
</evidence>
<dbReference type="PRINTS" id="PR00320">
    <property type="entry name" value="GPROTEINBRPT"/>
</dbReference>
<keyword evidence="2 4" id="KW-0853">WD repeat</keyword>
<keyword evidence="1" id="KW-0963">Cytoplasm</keyword>
<feature type="repeat" description="WD" evidence="4">
    <location>
        <begin position="255"/>
        <end position="280"/>
    </location>
</feature>
<protein>
    <submittedName>
        <fullName evidence="5">Uncharacterized protein</fullName>
    </submittedName>
</protein>
<dbReference type="GO" id="GO:0010992">
    <property type="term" value="P:ubiquitin recycling"/>
    <property type="evidence" value="ECO:0007669"/>
    <property type="project" value="TreeGrafter"/>
</dbReference>
<dbReference type="GO" id="GO:0043161">
    <property type="term" value="P:proteasome-mediated ubiquitin-dependent protein catabolic process"/>
    <property type="evidence" value="ECO:0007669"/>
    <property type="project" value="TreeGrafter"/>
</dbReference>
<keyword evidence="3" id="KW-0677">Repeat</keyword>
<dbReference type="PANTHER" id="PTHR19849">
    <property type="entry name" value="PHOSPHOLIPASE A-2-ACTIVATING PROTEIN"/>
    <property type="match status" value="1"/>
</dbReference>
<dbReference type="GO" id="GO:0005737">
    <property type="term" value="C:cytoplasm"/>
    <property type="evidence" value="ECO:0007669"/>
    <property type="project" value="TreeGrafter"/>
</dbReference>
<dbReference type="GO" id="GO:0005634">
    <property type="term" value="C:nucleus"/>
    <property type="evidence" value="ECO:0007669"/>
    <property type="project" value="TreeGrafter"/>
</dbReference>
<dbReference type="AlphaFoldDB" id="A0A261Y1Z3"/>